<feature type="chain" id="PRO_5030172959" evidence="2">
    <location>
        <begin position="22"/>
        <end position="411"/>
    </location>
</feature>
<feature type="signal peptide" evidence="2">
    <location>
        <begin position="1"/>
        <end position="21"/>
    </location>
</feature>
<gene>
    <name evidence="3" type="ORF">THAOC_35091</name>
</gene>
<sequence>MTEKVLMLATLAGSSVLLALSFQPAPTALQRQRHNFGRLRASARGESDDDSLADTREGMADAFSALDSLSADDFDDYMPSASLDGFFGSAENLELSAKQFGDMKAEVSFSSGFIHSTSVGKHRSSSSVKLESKGDDGLYDEMFDSLGTSSAEDGGDGGVTLLAQLEEATVEPPVLENADGLGVSTSDSLLTTADVSNDILNQEVKPSMSMNDFISKSINEAVAEIDDMAPDAPDRPELNAKTAEQLLEDAELRKAIESIFDDAGERLRLEVEQMKKEQKAATQTAADEGLEYLESERQRLTEAEESVTRLIQKVAKETDAVAEAMAELEQAKNQVSEGGNANIENTALDLKKGGLIRQASLVGALLFGSRAFTETILVFNSPYGDEHFVSATCQAAITMLCIAYLVFAKNE</sequence>
<dbReference type="EMBL" id="AGNL01047871">
    <property type="protein sequence ID" value="EJK46253.1"/>
    <property type="molecule type" value="Genomic_DNA"/>
</dbReference>
<accession>K0R1G0</accession>
<organism evidence="3 4">
    <name type="scientific">Thalassiosira oceanica</name>
    <name type="common">Marine diatom</name>
    <dbReference type="NCBI Taxonomy" id="159749"/>
    <lineage>
        <taxon>Eukaryota</taxon>
        <taxon>Sar</taxon>
        <taxon>Stramenopiles</taxon>
        <taxon>Ochrophyta</taxon>
        <taxon>Bacillariophyta</taxon>
        <taxon>Coscinodiscophyceae</taxon>
        <taxon>Thalassiosirophycidae</taxon>
        <taxon>Thalassiosirales</taxon>
        <taxon>Thalassiosiraceae</taxon>
        <taxon>Thalassiosira</taxon>
    </lineage>
</organism>
<keyword evidence="4" id="KW-1185">Reference proteome</keyword>
<evidence type="ECO:0000313" key="3">
    <source>
        <dbReference type="EMBL" id="EJK46253.1"/>
    </source>
</evidence>
<protein>
    <submittedName>
        <fullName evidence="3">Uncharacterized protein</fullName>
    </submittedName>
</protein>
<evidence type="ECO:0000256" key="2">
    <source>
        <dbReference type="SAM" id="SignalP"/>
    </source>
</evidence>
<feature type="coiled-coil region" evidence="1">
    <location>
        <begin position="264"/>
        <end position="341"/>
    </location>
</feature>
<evidence type="ECO:0000256" key="1">
    <source>
        <dbReference type="SAM" id="Coils"/>
    </source>
</evidence>
<name>K0R1G0_THAOC</name>
<dbReference type="OMA" id="NDQREGM"/>
<comment type="caution">
    <text evidence="3">The sequence shown here is derived from an EMBL/GenBank/DDBJ whole genome shotgun (WGS) entry which is preliminary data.</text>
</comment>
<dbReference type="AlphaFoldDB" id="K0R1G0"/>
<dbReference type="eggNOG" id="ENOG502STPD">
    <property type="taxonomic scope" value="Eukaryota"/>
</dbReference>
<keyword evidence="2" id="KW-0732">Signal</keyword>
<reference evidence="3 4" key="1">
    <citation type="journal article" date="2012" name="Genome Biol.">
        <title>Genome and low-iron response of an oceanic diatom adapted to chronic iron limitation.</title>
        <authorList>
            <person name="Lommer M."/>
            <person name="Specht M."/>
            <person name="Roy A.S."/>
            <person name="Kraemer L."/>
            <person name="Andreson R."/>
            <person name="Gutowska M.A."/>
            <person name="Wolf J."/>
            <person name="Bergner S.V."/>
            <person name="Schilhabel M.B."/>
            <person name="Klostermeier U.C."/>
            <person name="Beiko R.G."/>
            <person name="Rosenstiel P."/>
            <person name="Hippler M."/>
            <person name="Laroche J."/>
        </authorList>
    </citation>
    <scope>NUCLEOTIDE SEQUENCE [LARGE SCALE GENOMIC DNA]</scope>
    <source>
        <strain evidence="3 4">CCMP1005</strain>
    </source>
</reference>
<proteinExistence type="predicted"/>
<evidence type="ECO:0000313" key="4">
    <source>
        <dbReference type="Proteomes" id="UP000266841"/>
    </source>
</evidence>
<dbReference type="OrthoDB" id="48873at2759"/>
<dbReference type="Proteomes" id="UP000266841">
    <property type="component" value="Unassembled WGS sequence"/>
</dbReference>
<keyword evidence="1" id="KW-0175">Coiled coil</keyword>